<feature type="transmembrane region" description="Helical" evidence="6">
    <location>
        <begin position="128"/>
        <end position="148"/>
    </location>
</feature>
<dbReference type="GO" id="GO:0007189">
    <property type="term" value="P:adenylate cyclase-activating G protein-coupled receptor signaling pathway"/>
    <property type="evidence" value="ECO:0007669"/>
    <property type="project" value="TreeGrafter"/>
</dbReference>
<feature type="domain" description="G-protein coupled receptors family 2 profile 2" evidence="7">
    <location>
        <begin position="20"/>
        <end position="205"/>
    </location>
</feature>
<feature type="transmembrane region" description="Helical" evidence="6">
    <location>
        <begin position="172"/>
        <end position="194"/>
    </location>
</feature>
<keyword evidence="4 6" id="KW-0472">Membrane</keyword>
<keyword evidence="2 6" id="KW-0812">Transmembrane</keyword>
<evidence type="ECO:0000256" key="2">
    <source>
        <dbReference type="ARBA" id="ARBA00022692"/>
    </source>
</evidence>
<evidence type="ECO:0000256" key="1">
    <source>
        <dbReference type="ARBA" id="ARBA00004141"/>
    </source>
</evidence>
<dbReference type="OrthoDB" id="18453at2759"/>
<dbReference type="PANTHER" id="PTHR23112:SF22">
    <property type="entry name" value="G-PROTEIN COUPLED RECEPTOR"/>
    <property type="match status" value="1"/>
</dbReference>
<accession>A0A3D8SCG0</accession>
<comment type="caution">
    <text evidence="8">The sequence shown here is derived from an EMBL/GenBank/DDBJ whole genome shotgun (WGS) entry which is preliminary data.</text>
</comment>
<keyword evidence="9" id="KW-1185">Reference proteome</keyword>
<dbReference type="Proteomes" id="UP000256328">
    <property type="component" value="Unassembled WGS sequence"/>
</dbReference>
<evidence type="ECO:0000259" key="7">
    <source>
        <dbReference type="PROSITE" id="PS50261"/>
    </source>
</evidence>
<dbReference type="Gene3D" id="1.20.1070.10">
    <property type="entry name" value="Rhodopsin 7-helix transmembrane proteins"/>
    <property type="match status" value="1"/>
</dbReference>
<dbReference type="GO" id="GO:0004930">
    <property type="term" value="F:G protein-coupled receptor activity"/>
    <property type="evidence" value="ECO:0007669"/>
    <property type="project" value="TreeGrafter"/>
</dbReference>
<dbReference type="PROSITE" id="PS50261">
    <property type="entry name" value="G_PROTEIN_RECEP_F2_4"/>
    <property type="match status" value="1"/>
</dbReference>
<gene>
    <name evidence="8" type="ORF">BP5796_04949</name>
</gene>
<evidence type="ECO:0000256" key="3">
    <source>
        <dbReference type="ARBA" id="ARBA00022989"/>
    </source>
</evidence>
<dbReference type="GO" id="GO:0007166">
    <property type="term" value="P:cell surface receptor signaling pathway"/>
    <property type="evidence" value="ECO:0007669"/>
    <property type="project" value="InterPro"/>
</dbReference>
<proteinExistence type="predicted"/>
<feature type="transmembrane region" description="Helical" evidence="6">
    <location>
        <begin position="55"/>
        <end position="80"/>
    </location>
</feature>
<dbReference type="InterPro" id="IPR022343">
    <property type="entry name" value="GCR1-cAMP_receptor"/>
</dbReference>
<dbReference type="GO" id="GO:0005886">
    <property type="term" value="C:plasma membrane"/>
    <property type="evidence" value="ECO:0007669"/>
    <property type="project" value="TreeGrafter"/>
</dbReference>
<dbReference type="EMBL" id="PDLN01000006">
    <property type="protein sequence ID" value="RDW83458.1"/>
    <property type="molecule type" value="Genomic_DNA"/>
</dbReference>
<sequence length="466" mass="52249">MNLFKRTATDEISEAQLEALVIVERVGSSLSLIGCIFIIVSFLMSKAFHKPINRLVFYASIGNIMSNIATIVARASLGSLSSFLCQFQGFLIQMFMPADAYWTLAMACNVYLTFYFKFDAPRLRRMEPVYIACCYGIPFVPAFIYIWIKTSENGRFYGNATLWCWVANNWDIWRILTFYGPVWIVIFITVAIYLRAGVEIYTRRKQLQYFSQSALETLPHVENPFTTMKTTEVSVTSEAIDTSDTIDLHQLGRPHKPNPGGYSVSISTSQAMGDQSPPSFTEKLPPSSIQLPEIHPLSLSPIQPTTSSAAQPPFIPPEIPDRSHAHPAKRRAAVEANSAAWGYTKVALLFFTAMLVTWIPSSANRLYSLVHPGQVSIPLEFASALVLPLQGFWNAVIYITTSRQACKAFMGHLFSRQRVTTRPVTQLSNLFNHEVKSPRRLSSPLHSLDGESMTELTSRPTASHQR</sequence>
<feature type="compositionally biased region" description="Polar residues" evidence="5">
    <location>
        <begin position="264"/>
        <end position="279"/>
    </location>
</feature>
<dbReference type="Pfam" id="PF05462">
    <property type="entry name" value="Dicty_CAR"/>
    <property type="match status" value="1"/>
</dbReference>
<feature type="region of interest" description="Disordered" evidence="5">
    <location>
        <begin position="438"/>
        <end position="466"/>
    </location>
</feature>
<dbReference type="PRINTS" id="PR02001">
    <property type="entry name" value="GCR1CAMPR"/>
</dbReference>
<evidence type="ECO:0000313" key="9">
    <source>
        <dbReference type="Proteomes" id="UP000256328"/>
    </source>
</evidence>
<feature type="compositionally biased region" description="Polar residues" evidence="5">
    <location>
        <begin position="454"/>
        <end position="466"/>
    </location>
</feature>
<evidence type="ECO:0000256" key="5">
    <source>
        <dbReference type="SAM" id="MobiDB-lite"/>
    </source>
</evidence>
<dbReference type="AlphaFoldDB" id="A0A3D8SCG0"/>
<organism evidence="8 9">
    <name type="scientific">Coleophoma crateriformis</name>
    <dbReference type="NCBI Taxonomy" id="565419"/>
    <lineage>
        <taxon>Eukaryota</taxon>
        <taxon>Fungi</taxon>
        <taxon>Dikarya</taxon>
        <taxon>Ascomycota</taxon>
        <taxon>Pezizomycotina</taxon>
        <taxon>Leotiomycetes</taxon>
        <taxon>Helotiales</taxon>
        <taxon>Dermateaceae</taxon>
        <taxon>Coleophoma</taxon>
    </lineage>
</organism>
<feature type="transmembrane region" description="Helical" evidence="6">
    <location>
        <begin position="381"/>
        <end position="400"/>
    </location>
</feature>
<comment type="subcellular location">
    <subcellularLocation>
        <location evidence="1">Membrane</location>
        <topology evidence="1">Multi-pass membrane protein</topology>
    </subcellularLocation>
</comment>
<name>A0A3D8SCG0_9HELO</name>
<evidence type="ECO:0000313" key="8">
    <source>
        <dbReference type="EMBL" id="RDW83458.1"/>
    </source>
</evidence>
<evidence type="ECO:0000256" key="6">
    <source>
        <dbReference type="SAM" id="Phobius"/>
    </source>
</evidence>
<keyword evidence="3 6" id="KW-1133">Transmembrane helix</keyword>
<dbReference type="InterPro" id="IPR017981">
    <property type="entry name" value="GPCR_2-like_7TM"/>
</dbReference>
<reference evidence="8 9" key="1">
    <citation type="journal article" date="2018" name="IMA Fungus">
        <title>IMA Genome-F 9: Draft genome sequence of Annulohypoxylon stygium, Aspergillus mulundensis, Berkeleyomyces basicola (syn. Thielaviopsis basicola), Ceratocystis smalleyi, two Cercospora beticola strains, Coleophoma cylindrospora, Fusarium fracticaudum, Phialophora cf. hyalina, and Morchella septimelata.</title>
        <authorList>
            <person name="Wingfield B.D."/>
            <person name="Bills G.F."/>
            <person name="Dong Y."/>
            <person name="Huang W."/>
            <person name="Nel W.J."/>
            <person name="Swalarsk-Parry B.S."/>
            <person name="Vaghefi N."/>
            <person name="Wilken P.M."/>
            <person name="An Z."/>
            <person name="de Beer Z.W."/>
            <person name="De Vos L."/>
            <person name="Chen L."/>
            <person name="Duong T.A."/>
            <person name="Gao Y."/>
            <person name="Hammerbacher A."/>
            <person name="Kikkert J.R."/>
            <person name="Li Y."/>
            <person name="Li H."/>
            <person name="Li K."/>
            <person name="Li Q."/>
            <person name="Liu X."/>
            <person name="Ma X."/>
            <person name="Naidoo K."/>
            <person name="Pethybridge S.J."/>
            <person name="Sun J."/>
            <person name="Steenkamp E.T."/>
            <person name="van der Nest M.A."/>
            <person name="van Wyk S."/>
            <person name="Wingfield M.J."/>
            <person name="Xiong C."/>
            <person name="Yue Q."/>
            <person name="Zhang X."/>
        </authorList>
    </citation>
    <scope>NUCLEOTIDE SEQUENCE [LARGE SCALE GENOMIC DNA]</scope>
    <source>
        <strain evidence="8 9">BP5796</strain>
    </source>
</reference>
<protein>
    <recommendedName>
        <fullName evidence="7">G-protein coupled receptors family 2 profile 2 domain-containing protein</fullName>
    </recommendedName>
</protein>
<feature type="region of interest" description="Disordered" evidence="5">
    <location>
        <begin position="248"/>
        <end position="285"/>
    </location>
</feature>
<feature type="transmembrane region" description="Helical" evidence="6">
    <location>
        <begin position="340"/>
        <end position="361"/>
    </location>
</feature>
<evidence type="ECO:0000256" key="4">
    <source>
        <dbReference type="ARBA" id="ARBA00023136"/>
    </source>
</evidence>
<dbReference type="SUPFAM" id="SSF81321">
    <property type="entry name" value="Family A G protein-coupled receptor-like"/>
    <property type="match status" value="1"/>
</dbReference>
<feature type="transmembrane region" description="Helical" evidence="6">
    <location>
        <begin position="26"/>
        <end position="43"/>
    </location>
</feature>
<dbReference type="PANTHER" id="PTHR23112">
    <property type="entry name" value="G PROTEIN-COUPLED RECEPTOR 157-RELATED"/>
    <property type="match status" value="1"/>
</dbReference>
<feature type="transmembrane region" description="Helical" evidence="6">
    <location>
        <begin position="100"/>
        <end position="116"/>
    </location>
</feature>